<reference evidence="1 2" key="1">
    <citation type="submission" date="2023-04" db="EMBL/GenBank/DDBJ databases">
        <title>Forest soil microbial communities from Buena Vista Peninsula, Colon Province, Panama.</title>
        <authorList>
            <person name="Bouskill N."/>
        </authorList>
    </citation>
    <scope>NUCLEOTIDE SEQUENCE [LARGE SCALE GENOMIC DNA]</scope>
    <source>
        <strain evidence="1 2">CFH S0262</strain>
    </source>
</reference>
<name>A0ABT6M5G3_9NOCA</name>
<evidence type="ECO:0000313" key="1">
    <source>
        <dbReference type="EMBL" id="MDH6279533.1"/>
    </source>
</evidence>
<protein>
    <submittedName>
        <fullName evidence="1">Uncharacterized protein</fullName>
    </submittedName>
</protein>
<sequence length="229" mass="24402">MPIYRGTQKIKSLYVGSQKIKAAHVWNGSAWKKVFSSGKYYLIDFNATGPLPAGWTTSSTAPTVINGSAQCPTSVGSSTSTWAVCSQDLATDDVSVFVTIVAPTTPYASEESGIMLRGATPWSLGTHAELSFSTGKGCAIKSVSGGAATVRASTTTNIAYGDTVEFTAVGNVYRAYRNGSTTPFLTWTDTGNLIEAGPFRRRFGFFVAAIRTDKNYYTPAIDAIEARDI</sequence>
<comment type="caution">
    <text evidence="1">The sequence shown here is derived from an EMBL/GenBank/DDBJ whole genome shotgun (WGS) entry which is preliminary data.</text>
</comment>
<accession>A0ABT6M5G3</accession>
<evidence type="ECO:0000313" key="2">
    <source>
        <dbReference type="Proteomes" id="UP001160334"/>
    </source>
</evidence>
<gene>
    <name evidence="1" type="ORF">M2280_000742</name>
</gene>
<dbReference type="EMBL" id="JARXVC010000002">
    <property type="protein sequence ID" value="MDH6279533.1"/>
    <property type="molecule type" value="Genomic_DNA"/>
</dbReference>
<dbReference type="Proteomes" id="UP001160334">
    <property type="component" value="Unassembled WGS sequence"/>
</dbReference>
<organism evidence="1 2">
    <name type="scientific">Prescottella agglutinans</name>
    <dbReference type="NCBI Taxonomy" id="1644129"/>
    <lineage>
        <taxon>Bacteria</taxon>
        <taxon>Bacillati</taxon>
        <taxon>Actinomycetota</taxon>
        <taxon>Actinomycetes</taxon>
        <taxon>Mycobacteriales</taxon>
        <taxon>Nocardiaceae</taxon>
        <taxon>Prescottella</taxon>
    </lineage>
</organism>
<proteinExistence type="predicted"/>
<dbReference type="RefSeq" id="WP_280758933.1">
    <property type="nucleotide sequence ID" value="NZ_JARXVC010000002.1"/>
</dbReference>
<keyword evidence="2" id="KW-1185">Reference proteome</keyword>